<comment type="caution">
    <text evidence="1">The sequence shown here is derived from an EMBL/GenBank/DDBJ whole genome shotgun (WGS) entry which is preliminary data.</text>
</comment>
<dbReference type="Proteomes" id="UP000702544">
    <property type="component" value="Unassembled WGS sequence"/>
</dbReference>
<evidence type="ECO:0000313" key="1">
    <source>
        <dbReference type="EMBL" id="NIR75849.1"/>
    </source>
</evidence>
<protein>
    <submittedName>
        <fullName evidence="1">Uncharacterized protein</fullName>
    </submittedName>
</protein>
<dbReference type="EMBL" id="JAACAK010000096">
    <property type="protein sequence ID" value="NIR75849.1"/>
    <property type="molecule type" value="Genomic_DNA"/>
</dbReference>
<proteinExistence type="predicted"/>
<name>A0AAE4Z8M2_9BACT</name>
<organism evidence="1 2">
    <name type="scientific">Candidatus Kutchimonas denitrificans</name>
    <dbReference type="NCBI Taxonomy" id="3056748"/>
    <lineage>
        <taxon>Bacteria</taxon>
        <taxon>Pseudomonadati</taxon>
        <taxon>Gemmatimonadota</taxon>
        <taxon>Gemmatimonadia</taxon>
        <taxon>Candidatus Palauibacterales</taxon>
        <taxon>Candidatus Palauibacteraceae</taxon>
        <taxon>Candidatus Kutchimonas</taxon>
    </lineage>
</organism>
<reference evidence="1 2" key="1">
    <citation type="submission" date="2020-01" db="EMBL/GenBank/DDBJ databases">
        <title>Genomes assembled from Gulf of Kutch pelagic sediment metagenomes.</title>
        <authorList>
            <person name="Chandrashekar M."/>
            <person name="Mahajan M.S."/>
            <person name="Dave K.J."/>
            <person name="Vatsa P."/>
            <person name="Nathani N.M."/>
        </authorList>
    </citation>
    <scope>NUCLEOTIDE SEQUENCE [LARGE SCALE GENOMIC DNA]</scope>
    <source>
        <strain evidence="1">KS3-K002</strain>
    </source>
</reference>
<accession>A0AAE4Z8M2</accession>
<sequence length="99" mass="11093">MTSEDVQRTLIKLFKDVNAVDPNLSDEEIAEIELPDLALFDQELSDDPEFKKQALFERMRDELQQLTGGTEPFLSPSDGTIFDRGVSIGALANEIAEYT</sequence>
<dbReference type="AlphaFoldDB" id="A0AAE4Z8M2"/>
<gene>
    <name evidence="1" type="ORF">GWO12_12175</name>
</gene>
<evidence type="ECO:0000313" key="2">
    <source>
        <dbReference type="Proteomes" id="UP000702544"/>
    </source>
</evidence>